<reference evidence="6" key="3">
    <citation type="submission" date="2021-06" db="EMBL/GenBank/DDBJ databases">
        <title>Updating the genus Pseudomonas: Description of 43 new species and partition of the Pseudomonas putida group.</title>
        <authorList>
            <person name="Girard L."/>
            <person name="Lood C."/>
            <person name="Vandamme P."/>
            <person name="Rokni-Zadeh H."/>
            <person name="Van Noort V."/>
            <person name="Hofte M."/>
            <person name="Lavigne R."/>
            <person name="De Mot R."/>
        </authorList>
    </citation>
    <scope>NUCLEOTIDE SEQUENCE</scope>
    <source>
        <strain evidence="6">SWRI12</strain>
    </source>
</reference>
<dbReference type="RefSeq" id="WP_186704801.1">
    <property type="nucleotide sequence ID" value="NZ_JABWRB020000001.1"/>
</dbReference>
<reference evidence="5" key="2">
    <citation type="submission" date="2020-07" db="EMBL/GenBank/DDBJ databases">
        <authorList>
            <person name="Lood C."/>
            <person name="Girard L."/>
        </authorList>
    </citation>
    <scope>NUCLEOTIDE SEQUENCE</scope>
    <source>
        <strain evidence="5">SWRI12</strain>
    </source>
</reference>
<dbReference type="GO" id="GO:0004197">
    <property type="term" value="F:cysteine-type endopeptidase activity"/>
    <property type="evidence" value="ECO:0007669"/>
    <property type="project" value="InterPro"/>
</dbReference>
<evidence type="ECO:0000313" key="5">
    <source>
        <dbReference type="EMBL" id="MBC3388417.1"/>
    </source>
</evidence>
<reference evidence="5 7" key="1">
    <citation type="journal article" date="2020" name="Microorganisms">
        <title>Reliable Identification of Environmental Pseudomonas Isolates Using the rpoD Gene.</title>
        <authorList>
            <consortium name="The Broad Institute Genome Sequencing Platform"/>
            <person name="Girard L."/>
            <person name="Lood C."/>
            <person name="Rokni-Zadeh H."/>
            <person name="van Noort V."/>
            <person name="Lavigne R."/>
            <person name="De Mot R."/>
        </authorList>
    </citation>
    <scope>NUCLEOTIDE SEQUENCE</scope>
    <source>
        <strain evidence="5 7">SWRI12</strain>
    </source>
</reference>
<gene>
    <name evidence="6" type="ORF">HU715_011320</name>
    <name evidence="5" type="ORF">HU715_01995</name>
</gene>
<evidence type="ECO:0000313" key="6">
    <source>
        <dbReference type="EMBL" id="MBV4495958.1"/>
    </source>
</evidence>
<dbReference type="EMBL" id="JABWRB010000002">
    <property type="protein sequence ID" value="MBC3388417.1"/>
    <property type="molecule type" value="Genomic_DNA"/>
</dbReference>
<keyword evidence="7" id="KW-1185">Reference proteome</keyword>
<dbReference type="EMBL" id="JABWRB020000001">
    <property type="protein sequence ID" value="MBV4495958.1"/>
    <property type="molecule type" value="Genomic_DNA"/>
</dbReference>
<protein>
    <recommendedName>
        <fullName evidence="4">Peptidase C58 YopT-type domain-containing protein</fullName>
    </recommendedName>
</protein>
<dbReference type="Pfam" id="PF03543">
    <property type="entry name" value="Peptidase_C58"/>
    <property type="match status" value="1"/>
</dbReference>
<evidence type="ECO:0000313" key="7">
    <source>
        <dbReference type="Proteomes" id="UP000636518"/>
    </source>
</evidence>
<dbReference type="AlphaFoldDB" id="A0A923FAM5"/>
<evidence type="ECO:0000259" key="4">
    <source>
        <dbReference type="Pfam" id="PF03543"/>
    </source>
</evidence>
<dbReference type="Proteomes" id="UP000636518">
    <property type="component" value="Unassembled WGS sequence"/>
</dbReference>
<keyword evidence="1" id="KW-0645">Protease</keyword>
<accession>A0A923FAM5</accession>
<keyword evidence="3" id="KW-0788">Thiol protease</keyword>
<name>A0A923FAM5_9PSED</name>
<dbReference type="GO" id="GO:0006508">
    <property type="term" value="P:proteolysis"/>
    <property type="evidence" value="ECO:0007669"/>
    <property type="project" value="UniProtKB-KW"/>
</dbReference>
<dbReference type="Gene3D" id="3.90.70.20">
    <property type="match status" value="1"/>
</dbReference>
<evidence type="ECO:0000256" key="3">
    <source>
        <dbReference type="ARBA" id="ARBA00022807"/>
    </source>
</evidence>
<evidence type="ECO:0000256" key="2">
    <source>
        <dbReference type="ARBA" id="ARBA00022801"/>
    </source>
</evidence>
<dbReference type="InterPro" id="IPR038765">
    <property type="entry name" value="Papain-like_cys_pep_sf"/>
</dbReference>
<keyword evidence="2" id="KW-0378">Hydrolase</keyword>
<proteinExistence type="predicted"/>
<comment type="caution">
    <text evidence="5">The sequence shown here is derived from an EMBL/GenBank/DDBJ whole genome shotgun (WGS) entry which is preliminary data.</text>
</comment>
<dbReference type="InterPro" id="IPR006473">
    <property type="entry name" value="Peptidase_C58_Yopt"/>
</dbReference>
<dbReference type="SUPFAM" id="SSF54001">
    <property type="entry name" value="Cysteine proteinases"/>
    <property type="match status" value="1"/>
</dbReference>
<organism evidence="5">
    <name type="scientific">Pseudomonas zanjanensis</name>
    <dbReference type="NCBI Taxonomy" id="2745496"/>
    <lineage>
        <taxon>Bacteria</taxon>
        <taxon>Pseudomonadati</taxon>
        <taxon>Pseudomonadota</taxon>
        <taxon>Gammaproteobacteria</taxon>
        <taxon>Pseudomonadales</taxon>
        <taxon>Pseudomonadaceae</taxon>
        <taxon>Pseudomonas</taxon>
    </lineage>
</organism>
<sequence>MNLDWPALGLNNVEHSFGTKFGASANPFLQKALKDQKKNGNCFAYSMLWCRQSIKLNRKLQSKNELITHMPLMVAAQAMQSQQVRQNKKGAYGAEGMLGEAYYQAMAAAFCVSAAEVGKDVGSILSDHNGWLDLVTKSEGHYVIAFIFSGGGAHAVAASNKGRELVFFDPIYGQYSVDNYAPWELMQYYADVKKGCDSYGFITNWIAVSVT</sequence>
<evidence type="ECO:0000256" key="1">
    <source>
        <dbReference type="ARBA" id="ARBA00022670"/>
    </source>
</evidence>
<feature type="domain" description="Peptidase C58 YopT-type" evidence="4">
    <location>
        <begin position="34"/>
        <end position="181"/>
    </location>
</feature>